<organism evidence="4 5">
    <name type="scientific">Gordonia effusa NBRC 100432</name>
    <dbReference type="NCBI Taxonomy" id="1077974"/>
    <lineage>
        <taxon>Bacteria</taxon>
        <taxon>Bacillati</taxon>
        <taxon>Actinomycetota</taxon>
        <taxon>Actinomycetes</taxon>
        <taxon>Mycobacteriales</taxon>
        <taxon>Gordoniaceae</taxon>
        <taxon>Gordonia</taxon>
    </lineage>
</organism>
<dbReference type="GO" id="GO:0008168">
    <property type="term" value="F:methyltransferase activity"/>
    <property type="evidence" value="ECO:0007669"/>
    <property type="project" value="UniProtKB-KW"/>
</dbReference>
<dbReference type="InterPro" id="IPR029063">
    <property type="entry name" value="SAM-dependent_MTases_sf"/>
</dbReference>
<evidence type="ECO:0000259" key="3">
    <source>
        <dbReference type="Pfam" id="PF13649"/>
    </source>
</evidence>
<sequence length="207" mass="22564">MPSNEELTRSGYDAGAAGFAELFESVFDTRPLDRALITAFGELSIGPIADVGCGSGVVTAMLHDTGAEVVGIDLSPELVERARTRRPDIDFRTGSMLALDIPDESLGGVLAWYSTIHVDDADLPTAFAEFYRVLRPNGVALLGFQVGDEPFILDKAFGVSMHLVFRRRQPEQVLALLSEAGFIEFATTVRAADNERTRQAFVIVRKE</sequence>
<accession>H0QX66</accession>
<dbReference type="STRING" id="1077974.GOEFS_032_00130"/>
<dbReference type="Proteomes" id="UP000035034">
    <property type="component" value="Unassembled WGS sequence"/>
</dbReference>
<dbReference type="EMBL" id="BAEH01000032">
    <property type="protein sequence ID" value="GAB17417.1"/>
    <property type="molecule type" value="Genomic_DNA"/>
</dbReference>
<name>H0QX66_9ACTN</name>
<protein>
    <submittedName>
        <fullName evidence="4">Putative methyltransferase</fullName>
    </submittedName>
</protein>
<dbReference type="eggNOG" id="COG2226">
    <property type="taxonomic scope" value="Bacteria"/>
</dbReference>
<dbReference type="SUPFAM" id="SSF53335">
    <property type="entry name" value="S-adenosyl-L-methionine-dependent methyltransferases"/>
    <property type="match status" value="1"/>
</dbReference>
<dbReference type="Gene3D" id="3.40.50.150">
    <property type="entry name" value="Vaccinia Virus protein VP39"/>
    <property type="match status" value="1"/>
</dbReference>
<keyword evidence="2 4" id="KW-0808">Transferase</keyword>
<dbReference type="GO" id="GO:0032259">
    <property type="term" value="P:methylation"/>
    <property type="evidence" value="ECO:0007669"/>
    <property type="project" value="UniProtKB-KW"/>
</dbReference>
<dbReference type="CDD" id="cd02440">
    <property type="entry name" value="AdoMet_MTases"/>
    <property type="match status" value="1"/>
</dbReference>
<feature type="domain" description="Methyltransferase" evidence="3">
    <location>
        <begin position="48"/>
        <end position="138"/>
    </location>
</feature>
<dbReference type="InterPro" id="IPR041698">
    <property type="entry name" value="Methyltransf_25"/>
</dbReference>
<evidence type="ECO:0000313" key="5">
    <source>
        <dbReference type="Proteomes" id="UP000035034"/>
    </source>
</evidence>
<dbReference type="PANTHER" id="PTHR43861">
    <property type="entry name" value="TRANS-ACONITATE 2-METHYLTRANSFERASE-RELATED"/>
    <property type="match status" value="1"/>
</dbReference>
<dbReference type="OrthoDB" id="9805171at2"/>
<comment type="caution">
    <text evidence="4">The sequence shown here is derived from an EMBL/GenBank/DDBJ whole genome shotgun (WGS) entry which is preliminary data.</text>
</comment>
<dbReference type="PANTHER" id="PTHR43861:SF1">
    <property type="entry name" value="TRANS-ACONITATE 2-METHYLTRANSFERASE"/>
    <property type="match status" value="1"/>
</dbReference>
<evidence type="ECO:0000256" key="1">
    <source>
        <dbReference type="ARBA" id="ARBA00022603"/>
    </source>
</evidence>
<evidence type="ECO:0000313" key="4">
    <source>
        <dbReference type="EMBL" id="GAB17417.1"/>
    </source>
</evidence>
<dbReference type="AlphaFoldDB" id="H0QX66"/>
<proteinExistence type="predicted"/>
<gene>
    <name evidence="4" type="ORF">GOEFS_032_00130</name>
</gene>
<keyword evidence="1 4" id="KW-0489">Methyltransferase</keyword>
<evidence type="ECO:0000256" key="2">
    <source>
        <dbReference type="ARBA" id="ARBA00022679"/>
    </source>
</evidence>
<dbReference type="RefSeq" id="WP_007316755.1">
    <property type="nucleotide sequence ID" value="NZ_BAEH01000032.1"/>
</dbReference>
<reference evidence="4 5" key="1">
    <citation type="submission" date="2011-12" db="EMBL/GenBank/DDBJ databases">
        <title>Whole genome shotgun sequence of Gordonia effusa NBRC 100432.</title>
        <authorList>
            <person name="Yoshida I."/>
            <person name="Takarada H."/>
            <person name="Hosoyama A."/>
            <person name="Tsuchikane K."/>
            <person name="Katsumata H."/>
            <person name="Yamazaki S."/>
            <person name="Fujita N."/>
        </authorList>
    </citation>
    <scope>NUCLEOTIDE SEQUENCE [LARGE SCALE GENOMIC DNA]</scope>
    <source>
        <strain evidence="4 5">NBRC 100432</strain>
    </source>
</reference>
<dbReference type="Pfam" id="PF13649">
    <property type="entry name" value="Methyltransf_25"/>
    <property type="match status" value="1"/>
</dbReference>
<keyword evidence="5" id="KW-1185">Reference proteome</keyword>